<reference evidence="11 12" key="1">
    <citation type="submission" date="2019-02" db="EMBL/GenBank/DDBJ databases">
        <authorList>
            <person name="Fomenkov A."/>
            <person name="Dubinina G."/>
            <person name="Grabovich M."/>
            <person name="Vincze T."/>
            <person name="Roberts R.J."/>
        </authorList>
    </citation>
    <scope>NUCLEOTIDE SEQUENCE [LARGE SCALE GENOMIC DNA]</scope>
    <source>
        <strain evidence="11 12">P</strain>
    </source>
</reference>
<keyword evidence="3 9" id="KW-1003">Cell membrane</keyword>
<dbReference type="InterPro" id="IPR036526">
    <property type="entry name" value="C-N_Hydrolase_sf"/>
</dbReference>
<comment type="function">
    <text evidence="9">Catalyzes the phospholipid dependent N-acylation of the N-terminal cysteine of apolipoprotein, the last step in lipoprotein maturation.</text>
</comment>
<dbReference type="Pfam" id="PF20154">
    <property type="entry name" value="LNT_N"/>
    <property type="match status" value="1"/>
</dbReference>
<proteinExistence type="inferred from homology"/>
<evidence type="ECO:0000256" key="7">
    <source>
        <dbReference type="ARBA" id="ARBA00023136"/>
    </source>
</evidence>
<dbReference type="PANTHER" id="PTHR38686">
    <property type="entry name" value="APOLIPOPROTEIN N-ACYLTRANSFERASE"/>
    <property type="match status" value="1"/>
</dbReference>
<evidence type="ECO:0000259" key="10">
    <source>
        <dbReference type="PROSITE" id="PS50263"/>
    </source>
</evidence>
<sequence>MISFIKKHLVIVLLLSLSILLFSLSFPGYFNMYGVAFLSFIALIPMFLVIFRLNYLEAFIYGFIFGLLKYQVFNFWFKDFDPAAYAVAPGIHGFYFLLLFPLIKFLYKRFPKHGYIPILFAWFSYEVFKSTNVVGFSYGVLSQTMYKTHLFTGVADIVGSYALSLLIVFPGLLFAFLFSKRESVNKKDWVIPGAIYIGIMCFSIIYTQLSKIDYSKSETLRVTLVQHNLNCWLSTSNPSLYIQAYDHLEALSIEGEEQESEVIIWPETAFVPAIEWHKKYRPANERERYDLITRMERYLSTTNALYIIGNNESFNIDRDKNYNSAYLFKKDKIVDKYRKINLVPFTEQFPYPDKFPWLFEYVNKLGATQITPGEKQTLFDLNGVKATVLICYEDAFPDLPREGVLKGSNLLVNITNDAWTQYSATPLQHLSAAVMRSIETRRSLVRSGTSGFTGVIDPNGKIVASLPLFVKDELTYDVPIYNGHITFYTKFGKFMDNLGYIGLFIALILSLIRKFKVK</sequence>
<evidence type="ECO:0000256" key="8">
    <source>
        <dbReference type="ARBA" id="ARBA00023315"/>
    </source>
</evidence>
<feature type="transmembrane region" description="Helical" evidence="9">
    <location>
        <begin position="158"/>
        <end position="177"/>
    </location>
</feature>
<name>A0A5C1QAV5_9SPIO</name>
<comment type="catalytic activity">
    <reaction evidence="9">
        <text>N-terminal S-1,2-diacyl-sn-glyceryl-L-cysteinyl-[lipoprotein] + a glycerophospholipid = N-acyl-S-1,2-diacyl-sn-glyceryl-L-cysteinyl-[lipoprotein] + a 2-acyl-sn-glycero-3-phospholipid + H(+)</text>
        <dbReference type="Rhea" id="RHEA:48228"/>
        <dbReference type="Rhea" id="RHEA-COMP:14681"/>
        <dbReference type="Rhea" id="RHEA-COMP:14684"/>
        <dbReference type="ChEBI" id="CHEBI:15378"/>
        <dbReference type="ChEBI" id="CHEBI:136912"/>
        <dbReference type="ChEBI" id="CHEBI:140656"/>
        <dbReference type="ChEBI" id="CHEBI:140657"/>
        <dbReference type="ChEBI" id="CHEBI:140660"/>
        <dbReference type="EC" id="2.3.1.269"/>
    </reaction>
</comment>
<dbReference type="Gene3D" id="3.60.110.10">
    <property type="entry name" value="Carbon-nitrogen hydrolase"/>
    <property type="match status" value="1"/>
</dbReference>
<dbReference type="Proteomes" id="UP000323824">
    <property type="component" value="Chromosome"/>
</dbReference>
<dbReference type="AlphaFoldDB" id="A0A5C1QAV5"/>
<keyword evidence="4 9" id="KW-0808">Transferase</keyword>
<dbReference type="NCBIfam" id="TIGR00546">
    <property type="entry name" value="lnt"/>
    <property type="match status" value="1"/>
</dbReference>
<evidence type="ECO:0000313" key="12">
    <source>
        <dbReference type="Proteomes" id="UP000323824"/>
    </source>
</evidence>
<evidence type="ECO:0000313" key="11">
    <source>
        <dbReference type="EMBL" id="QEN05185.1"/>
    </source>
</evidence>
<dbReference type="PROSITE" id="PS50263">
    <property type="entry name" value="CN_HYDROLASE"/>
    <property type="match status" value="1"/>
</dbReference>
<evidence type="ECO:0000256" key="4">
    <source>
        <dbReference type="ARBA" id="ARBA00022679"/>
    </source>
</evidence>
<feature type="transmembrane region" description="Helical" evidence="9">
    <location>
        <begin position="115"/>
        <end position="138"/>
    </location>
</feature>
<dbReference type="HAMAP" id="MF_01148">
    <property type="entry name" value="Lnt"/>
    <property type="match status" value="1"/>
</dbReference>
<evidence type="ECO:0000256" key="6">
    <source>
        <dbReference type="ARBA" id="ARBA00022989"/>
    </source>
</evidence>
<feature type="transmembrane region" description="Helical" evidence="9">
    <location>
        <begin position="58"/>
        <end position="77"/>
    </location>
</feature>
<keyword evidence="8 9" id="KW-0012">Acyltransferase</keyword>
<dbReference type="PANTHER" id="PTHR38686:SF1">
    <property type="entry name" value="APOLIPOPROTEIN N-ACYLTRANSFERASE"/>
    <property type="match status" value="1"/>
</dbReference>
<dbReference type="GO" id="GO:0042158">
    <property type="term" value="P:lipoprotein biosynthetic process"/>
    <property type="evidence" value="ECO:0007669"/>
    <property type="project" value="UniProtKB-UniRule"/>
</dbReference>
<dbReference type="InterPro" id="IPR004563">
    <property type="entry name" value="Apolipo_AcylTrfase"/>
</dbReference>
<evidence type="ECO:0000256" key="3">
    <source>
        <dbReference type="ARBA" id="ARBA00022475"/>
    </source>
</evidence>
<gene>
    <name evidence="9 11" type="primary">lnt</name>
    <name evidence="11" type="ORF">EW093_10835</name>
</gene>
<organism evidence="11 12">
    <name type="scientific">Thiospirochaeta perfilievii</name>
    <dbReference type="NCBI Taxonomy" id="252967"/>
    <lineage>
        <taxon>Bacteria</taxon>
        <taxon>Pseudomonadati</taxon>
        <taxon>Spirochaetota</taxon>
        <taxon>Spirochaetia</taxon>
        <taxon>Spirochaetales</taxon>
        <taxon>Spirochaetaceae</taxon>
        <taxon>Thiospirochaeta</taxon>
    </lineage>
</organism>
<dbReference type="KEGG" id="sper:EW093_10835"/>
<keyword evidence="12" id="KW-1185">Reference proteome</keyword>
<evidence type="ECO:0000256" key="1">
    <source>
        <dbReference type="ARBA" id="ARBA00004651"/>
    </source>
</evidence>
<evidence type="ECO:0000256" key="9">
    <source>
        <dbReference type="HAMAP-Rule" id="MF_01148"/>
    </source>
</evidence>
<dbReference type="EC" id="2.3.1.269" evidence="9"/>
<comment type="pathway">
    <text evidence="9">Protein modification; lipoprotein biosynthesis (N-acyl transfer).</text>
</comment>
<dbReference type="InterPro" id="IPR003010">
    <property type="entry name" value="C-N_Hydrolase"/>
</dbReference>
<dbReference type="SUPFAM" id="SSF56317">
    <property type="entry name" value="Carbon-nitrogen hydrolase"/>
    <property type="match status" value="1"/>
</dbReference>
<evidence type="ECO:0000256" key="2">
    <source>
        <dbReference type="ARBA" id="ARBA00010065"/>
    </source>
</evidence>
<dbReference type="InterPro" id="IPR045378">
    <property type="entry name" value="LNT_N"/>
</dbReference>
<dbReference type="CDD" id="cd07571">
    <property type="entry name" value="ALP_N-acyl_transferase"/>
    <property type="match status" value="1"/>
</dbReference>
<feature type="domain" description="CN hydrolase" evidence="10">
    <location>
        <begin position="225"/>
        <end position="480"/>
    </location>
</feature>
<keyword evidence="5 9" id="KW-0812">Transmembrane</keyword>
<feature type="transmembrane region" description="Helical" evidence="9">
    <location>
        <begin position="83"/>
        <end position="103"/>
    </location>
</feature>
<dbReference type="EMBL" id="CP035807">
    <property type="protein sequence ID" value="QEN05185.1"/>
    <property type="molecule type" value="Genomic_DNA"/>
</dbReference>
<evidence type="ECO:0000256" key="5">
    <source>
        <dbReference type="ARBA" id="ARBA00022692"/>
    </source>
</evidence>
<dbReference type="OrthoDB" id="9811121at2"/>
<dbReference type="GO" id="GO:0005886">
    <property type="term" value="C:plasma membrane"/>
    <property type="evidence" value="ECO:0007669"/>
    <property type="project" value="UniProtKB-SubCell"/>
</dbReference>
<feature type="transmembrane region" description="Helical" evidence="9">
    <location>
        <begin position="189"/>
        <end position="209"/>
    </location>
</feature>
<comment type="subcellular location">
    <subcellularLocation>
        <location evidence="1 9">Cell membrane</location>
        <topology evidence="1 9">Multi-pass membrane protein</topology>
    </subcellularLocation>
</comment>
<keyword evidence="6 9" id="KW-1133">Transmembrane helix</keyword>
<feature type="transmembrane region" description="Helical" evidence="9">
    <location>
        <begin position="494"/>
        <end position="512"/>
    </location>
</feature>
<feature type="transmembrane region" description="Helical" evidence="9">
    <location>
        <begin position="9"/>
        <end position="26"/>
    </location>
</feature>
<comment type="similarity">
    <text evidence="2 9">Belongs to the CN hydrolase family. Apolipoprotein N-acyltransferase subfamily.</text>
</comment>
<keyword evidence="7 9" id="KW-0472">Membrane</keyword>
<protein>
    <recommendedName>
        <fullName evidence="9">Apolipoprotein N-acyltransferase</fullName>
        <shortName evidence="9">ALP N-acyltransferase</shortName>
        <ecNumber evidence="9">2.3.1.269</ecNumber>
    </recommendedName>
</protein>
<reference evidence="11 12" key="2">
    <citation type="submission" date="2019-09" db="EMBL/GenBank/DDBJ databases">
        <title>Complete Genome Sequence and Methylome Analysis of free living Spirochaetas.</title>
        <authorList>
            <person name="Leshcheva N."/>
            <person name="Mikheeva N."/>
        </authorList>
    </citation>
    <scope>NUCLEOTIDE SEQUENCE [LARGE SCALE GENOMIC DNA]</scope>
    <source>
        <strain evidence="11 12">P</strain>
    </source>
</reference>
<dbReference type="UniPathway" id="UPA00666"/>
<keyword evidence="11" id="KW-0449">Lipoprotein</keyword>
<dbReference type="RefSeq" id="WP_149568426.1">
    <property type="nucleotide sequence ID" value="NZ_CP035807.1"/>
</dbReference>
<accession>A0A5C1QAV5</accession>
<dbReference type="GO" id="GO:0016410">
    <property type="term" value="F:N-acyltransferase activity"/>
    <property type="evidence" value="ECO:0007669"/>
    <property type="project" value="UniProtKB-UniRule"/>
</dbReference>
<dbReference type="Pfam" id="PF00795">
    <property type="entry name" value="CN_hydrolase"/>
    <property type="match status" value="1"/>
</dbReference>
<feature type="transmembrane region" description="Helical" evidence="9">
    <location>
        <begin position="32"/>
        <end position="51"/>
    </location>
</feature>